<dbReference type="EMBL" id="BAAAME010000002">
    <property type="protein sequence ID" value="GAA1724845.1"/>
    <property type="molecule type" value="Genomic_DNA"/>
</dbReference>
<organism evidence="2 3">
    <name type="scientific">Aeromicrobium alkaliterrae</name>
    <dbReference type="NCBI Taxonomy" id="302168"/>
    <lineage>
        <taxon>Bacteria</taxon>
        <taxon>Bacillati</taxon>
        <taxon>Actinomycetota</taxon>
        <taxon>Actinomycetes</taxon>
        <taxon>Propionibacteriales</taxon>
        <taxon>Nocardioidaceae</taxon>
        <taxon>Aeromicrobium</taxon>
    </lineage>
</organism>
<proteinExistence type="predicted"/>
<reference evidence="2 3" key="1">
    <citation type="journal article" date="2019" name="Int. J. Syst. Evol. Microbiol.">
        <title>The Global Catalogue of Microorganisms (GCM) 10K type strain sequencing project: providing services to taxonomists for standard genome sequencing and annotation.</title>
        <authorList>
            <consortium name="The Broad Institute Genomics Platform"/>
            <consortium name="The Broad Institute Genome Sequencing Center for Infectious Disease"/>
            <person name="Wu L."/>
            <person name="Ma J."/>
        </authorList>
    </citation>
    <scope>NUCLEOTIDE SEQUENCE [LARGE SCALE GENOMIC DNA]</scope>
    <source>
        <strain evidence="2 3">JCM 13518</strain>
    </source>
</reference>
<dbReference type="SMART" id="SM00507">
    <property type="entry name" value="HNHc"/>
    <property type="match status" value="1"/>
</dbReference>
<dbReference type="CDD" id="cd00085">
    <property type="entry name" value="HNHc"/>
    <property type="match status" value="1"/>
</dbReference>
<comment type="caution">
    <text evidence="2">The sequence shown here is derived from an EMBL/GenBank/DDBJ whole genome shotgun (WGS) entry which is preliminary data.</text>
</comment>
<name>A0ABN2JF30_9ACTN</name>
<keyword evidence="3" id="KW-1185">Reference proteome</keyword>
<dbReference type="Pfam" id="PF02720">
    <property type="entry name" value="DUF222"/>
    <property type="match status" value="1"/>
</dbReference>
<feature type="domain" description="HNH nuclease" evidence="1">
    <location>
        <begin position="313"/>
        <end position="364"/>
    </location>
</feature>
<gene>
    <name evidence="2" type="ORF">GCM10009710_02040</name>
</gene>
<evidence type="ECO:0000313" key="3">
    <source>
        <dbReference type="Proteomes" id="UP001501057"/>
    </source>
</evidence>
<accession>A0ABN2JF30</accession>
<dbReference type="Proteomes" id="UP001501057">
    <property type="component" value="Unassembled WGS sequence"/>
</dbReference>
<dbReference type="InterPro" id="IPR003870">
    <property type="entry name" value="DUF222"/>
</dbReference>
<protein>
    <recommendedName>
        <fullName evidence="1">HNH nuclease domain-containing protein</fullName>
    </recommendedName>
</protein>
<evidence type="ECO:0000259" key="1">
    <source>
        <dbReference type="SMART" id="SM00507"/>
    </source>
</evidence>
<sequence length="398" mass="44697">MSTPPPPGTLRELRAARRERARAEAREWTAMVTFRDNALTRLRRDASPLRRGLERDAIHLQLARELQMSEGQVVDRLAAADRLLEHGPKSWKAFVAGHVDAARAREISVTLARLERDDSRQRLDDEALPYAREHTVPELRRWLRRFVARVEADLFTQRAEAERAQRHVVIDQTDDGMAWLHAYLPAHQAAAIQKRLQRTAKALKASDKAAGIKRTREQRRADLLTHLLTSAVTDDLPATAGLKCDIAVTIDAAVLTGMIEGPAEAADGSWQVPTEWILDSAFAGEAYWHRLLTDPITHDTLAHDYRGYSPPDLLRRAIAFRSGTCATPGCLVPADECELDHRVPWPEGPTRGSNLDPRCKRDHARKGHGILPHLLGLLDEERPERLKPGFVIDFVLAN</sequence>
<evidence type="ECO:0000313" key="2">
    <source>
        <dbReference type="EMBL" id="GAA1724845.1"/>
    </source>
</evidence>
<dbReference type="InterPro" id="IPR003615">
    <property type="entry name" value="HNH_nuc"/>
</dbReference>
<dbReference type="RefSeq" id="WP_344196804.1">
    <property type="nucleotide sequence ID" value="NZ_BAAAME010000002.1"/>
</dbReference>